<dbReference type="PANTHER" id="PTHR38223:SF1">
    <property type="match status" value="1"/>
</dbReference>
<sequence length="101" mass="11484">MAGLQQYNFFPTDFFYPRPHPSPSTSETASAKPTVVPMQTPKEETNQQRQQRTPMIKVPPPSHAVVLKPKTQSPFDKKLSTHSMKPLSWALSLEEKKSDDF</sequence>
<protein>
    <submittedName>
        <fullName evidence="2">Uncharacterized protein</fullName>
    </submittedName>
</protein>
<dbReference type="EMBL" id="CM003604">
    <property type="protein sequence ID" value="KYP73666.1"/>
    <property type="molecule type" value="Genomic_DNA"/>
</dbReference>
<dbReference type="PANTHER" id="PTHR38223">
    <property type="match status" value="1"/>
</dbReference>
<keyword evidence="3" id="KW-1185">Reference proteome</keyword>
<name>A0A151U306_CAJCA</name>
<dbReference type="AlphaFoldDB" id="A0A151U306"/>
<evidence type="ECO:0000313" key="2">
    <source>
        <dbReference type="EMBL" id="KYP73666.1"/>
    </source>
</evidence>
<dbReference type="Gramene" id="C.cajan_06144.t">
    <property type="protein sequence ID" value="C.cajan_06144.t.cds1"/>
    <property type="gene ID" value="C.cajan_06144"/>
</dbReference>
<dbReference type="OMA" id="KPLSWAL"/>
<reference evidence="2 3" key="1">
    <citation type="journal article" date="2012" name="Nat. Biotechnol.">
        <title>Draft genome sequence of pigeonpea (Cajanus cajan), an orphan legume crop of resource-poor farmers.</title>
        <authorList>
            <person name="Varshney R.K."/>
            <person name="Chen W."/>
            <person name="Li Y."/>
            <person name="Bharti A.K."/>
            <person name="Saxena R.K."/>
            <person name="Schlueter J.A."/>
            <person name="Donoghue M.T."/>
            <person name="Azam S."/>
            <person name="Fan G."/>
            <person name="Whaley A.M."/>
            <person name="Farmer A.D."/>
            <person name="Sheridan J."/>
            <person name="Iwata A."/>
            <person name="Tuteja R."/>
            <person name="Penmetsa R.V."/>
            <person name="Wu W."/>
            <person name="Upadhyaya H.D."/>
            <person name="Yang S.P."/>
            <person name="Shah T."/>
            <person name="Saxena K.B."/>
            <person name="Michael T."/>
            <person name="McCombie W.R."/>
            <person name="Yang B."/>
            <person name="Zhang G."/>
            <person name="Yang H."/>
            <person name="Wang J."/>
            <person name="Spillane C."/>
            <person name="Cook D.R."/>
            <person name="May G.D."/>
            <person name="Xu X."/>
            <person name="Jackson S.A."/>
        </authorList>
    </citation>
    <scope>NUCLEOTIDE SEQUENCE [LARGE SCALE GENOMIC DNA]</scope>
    <source>
        <strain evidence="3">cv. Asha</strain>
    </source>
</reference>
<feature type="region of interest" description="Disordered" evidence="1">
    <location>
        <begin position="18"/>
        <end position="87"/>
    </location>
</feature>
<proteinExistence type="predicted"/>
<evidence type="ECO:0000256" key="1">
    <source>
        <dbReference type="SAM" id="MobiDB-lite"/>
    </source>
</evidence>
<accession>A0A151U306</accession>
<evidence type="ECO:0000313" key="3">
    <source>
        <dbReference type="Proteomes" id="UP000075243"/>
    </source>
</evidence>
<organism evidence="2 3">
    <name type="scientific">Cajanus cajan</name>
    <name type="common">Pigeon pea</name>
    <name type="synonym">Cajanus indicus</name>
    <dbReference type="NCBI Taxonomy" id="3821"/>
    <lineage>
        <taxon>Eukaryota</taxon>
        <taxon>Viridiplantae</taxon>
        <taxon>Streptophyta</taxon>
        <taxon>Embryophyta</taxon>
        <taxon>Tracheophyta</taxon>
        <taxon>Spermatophyta</taxon>
        <taxon>Magnoliopsida</taxon>
        <taxon>eudicotyledons</taxon>
        <taxon>Gunneridae</taxon>
        <taxon>Pentapetalae</taxon>
        <taxon>rosids</taxon>
        <taxon>fabids</taxon>
        <taxon>Fabales</taxon>
        <taxon>Fabaceae</taxon>
        <taxon>Papilionoideae</taxon>
        <taxon>50 kb inversion clade</taxon>
        <taxon>NPAAA clade</taxon>
        <taxon>indigoferoid/millettioid clade</taxon>
        <taxon>Phaseoleae</taxon>
        <taxon>Cajanus</taxon>
    </lineage>
</organism>
<dbReference type="Proteomes" id="UP000075243">
    <property type="component" value="Chromosome 2"/>
</dbReference>
<gene>
    <name evidence="2" type="ORF">KK1_006313</name>
</gene>